<dbReference type="InterPro" id="IPR050952">
    <property type="entry name" value="TRIM-NHL_E3_ligases"/>
</dbReference>
<evidence type="ECO:0000256" key="6">
    <source>
        <dbReference type="PROSITE-ProRule" id="PRU00087"/>
    </source>
</evidence>
<feature type="repeat" description="NHL" evidence="7">
    <location>
        <begin position="625"/>
        <end position="665"/>
    </location>
</feature>
<evidence type="ECO:0000259" key="8">
    <source>
        <dbReference type="PROSITE" id="PS50119"/>
    </source>
</evidence>
<keyword evidence="10" id="KW-1185">Reference proteome</keyword>
<dbReference type="Pfam" id="PF00643">
    <property type="entry name" value="zf-B_box"/>
    <property type="match status" value="1"/>
</dbReference>
<evidence type="ECO:0000256" key="3">
    <source>
        <dbReference type="ARBA" id="ARBA00022771"/>
    </source>
</evidence>
<feature type="repeat" description="NHL" evidence="7">
    <location>
        <begin position="456"/>
        <end position="484"/>
    </location>
</feature>
<protein>
    <recommendedName>
        <fullName evidence="8">B box-type domain-containing protein</fullName>
    </recommendedName>
</protein>
<dbReference type="PROSITE" id="PS50119">
    <property type="entry name" value="ZF_BBOX"/>
    <property type="match status" value="2"/>
</dbReference>
<dbReference type="InParanoid" id="A7S4N7"/>
<evidence type="ECO:0000313" key="9">
    <source>
        <dbReference type="EMBL" id="EDO41355.1"/>
    </source>
</evidence>
<dbReference type="PhylomeDB" id="A7S4N7"/>
<organism evidence="9 10">
    <name type="scientific">Nematostella vectensis</name>
    <name type="common">Starlet sea anemone</name>
    <dbReference type="NCBI Taxonomy" id="45351"/>
    <lineage>
        <taxon>Eukaryota</taxon>
        <taxon>Metazoa</taxon>
        <taxon>Cnidaria</taxon>
        <taxon>Anthozoa</taxon>
        <taxon>Hexacorallia</taxon>
        <taxon>Actiniaria</taxon>
        <taxon>Edwardsiidae</taxon>
        <taxon>Nematostella</taxon>
    </lineage>
</organism>
<dbReference type="CDD" id="cd05819">
    <property type="entry name" value="NHL"/>
    <property type="match status" value="1"/>
</dbReference>
<accession>A7S4N7</accession>
<dbReference type="OrthoDB" id="264520at2759"/>
<dbReference type="InterPro" id="IPR011042">
    <property type="entry name" value="6-blade_b-propeller_TolB-like"/>
</dbReference>
<dbReference type="GO" id="GO:0061630">
    <property type="term" value="F:ubiquitin protein ligase activity"/>
    <property type="evidence" value="ECO:0000318"/>
    <property type="project" value="GO_Central"/>
</dbReference>
<dbReference type="SMART" id="SM00336">
    <property type="entry name" value="BBOX"/>
    <property type="match status" value="2"/>
</dbReference>
<feature type="non-terminal residue" evidence="9">
    <location>
        <position position="1"/>
    </location>
</feature>
<dbReference type="OMA" id="CHECICE"/>
<dbReference type="InterPro" id="IPR013783">
    <property type="entry name" value="Ig-like_fold"/>
</dbReference>
<dbReference type="HOGENOM" id="CLU_008645_4_1_1"/>
<dbReference type="Gene3D" id="2.120.10.30">
    <property type="entry name" value="TolB, C-terminal domain"/>
    <property type="match status" value="2"/>
</dbReference>
<evidence type="ECO:0000256" key="1">
    <source>
        <dbReference type="ARBA" id="ARBA00022723"/>
    </source>
</evidence>
<dbReference type="SUPFAM" id="SSF81296">
    <property type="entry name" value="E set domains"/>
    <property type="match status" value="1"/>
</dbReference>
<dbReference type="Gene3D" id="2.60.40.10">
    <property type="entry name" value="Immunoglobulins"/>
    <property type="match status" value="1"/>
</dbReference>
<dbReference type="Pfam" id="PF00630">
    <property type="entry name" value="Filamin"/>
    <property type="match status" value="1"/>
</dbReference>
<dbReference type="GO" id="GO:0008270">
    <property type="term" value="F:zinc ion binding"/>
    <property type="evidence" value="ECO:0007669"/>
    <property type="project" value="UniProtKB-KW"/>
</dbReference>
<dbReference type="PROSITE" id="PS50194">
    <property type="entry name" value="FILAMIN_REPEAT"/>
    <property type="match status" value="1"/>
</dbReference>
<dbReference type="FunFam" id="2.120.10.30:FF:000263">
    <property type="entry name" value="Predicted protein"/>
    <property type="match status" value="1"/>
</dbReference>
<dbReference type="InterPro" id="IPR001298">
    <property type="entry name" value="Filamin/ABP280_rpt"/>
</dbReference>
<evidence type="ECO:0000256" key="5">
    <source>
        <dbReference type="PROSITE-ProRule" id="PRU00024"/>
    </source>
</evidence>
<dbReference type="InterPro" id="IPR001258">
    <property type="entry name" value="NHL_repeat"/>
</dbReference>
<dbReference type="InterPro" id="IPR014756">
    <property type="entry name" value="Ig_E-set"/>
</dbReference>
<dbReference type="Proteomes" id="UP000001593">
    <property type="component" value="Unassembled WGS sequence"/>
</dbReference>
<keyword evidence="3 5" id="KW-0863">Zinc-finger</keyword>
<keyword evidence="4" id="KW-0862">Zinc</keyword>
<keyword evidence="2" id="KW-0677">Repeat</keyword>
<dbReference type="AlphaFoldDB" id="A7S4N7"/>
<evidence type="ECO:0000313" key="10">
    <source>
        <dbReference type="Proteomes" id="UP000001593"/>
    </source>
</evidence>
<dbReference type="Pfam" id="PF01436">
    <property type="entry name" value="NHL"/>
    <property type="match status" value="3"/>
</dbReference>
<dbReference type="EMBL" id="DS469579">
    <property type="protein sequence ID" value="EDO41355.1"/>
    <property type="molecule type" value="Genomic_DNA"/>
</dbReference>
<dbReference type="SUPFAM" id="SSF101898">
    <property type="entry name" value="NHL repeat"/>
    <property type="match status" value="1"/>
</dbReference>
<sequence length="669" mass="75455">CNSCELNEIASSYCFECKCLVCVNCIEIHDHMKSMKSHRIIGLKETHPDDLIEIVQGLNNCMRSTHENEVIIYYCTDCHECICEKCMMGSHLNHKVSKLEEARSNCKIEVSKGFQKLEEKTRSVLDSVQVTENSYNNAVKKIVEARKRVREHVSGLVRVLRDHERDMVSELDRVQIDLRNSILSEKKSQETHLKQLLRATESIHDVMARELDIELLDLQRDITKRMEELLNIPAPNPIDLRVYIDYNGNEEIIDFLKKSDFGRLDVGFTDPRCSEVKNENLNEALTGAGERMFFDVLTKDSEGNPSYSENDNINVRIKSDQNITLTAKISNNKDGTYKVNYTPLKTGTYTINVTVRGEEIRGSPFKVFVATRAEYLQASMLSIRLESSFGEYQTMVPLGFLETGQVPLRRPCGVAVSKRDVIAVADSWNSQIRVINSEGGILRILGNSSDQAMMVHPVDVAFDDKDNILVTDSEKHRVLVLRPSGECIKTFGSRHLKSPLGILVDSCGNVVICDYGARSVKLFTSHGNYKCEFKSPEVNAHGKPPRPCYIAERNSKYLVSYDNDTIQVFDPSGDYLYSVGGTGHGEGRFREPRGLHVDARDRLFVCDSGNHRVQVMAPDGSVRMFGTQGGGEGEFDRPQGVTVMENGDILVTDKMNNRVHTWKMADAWS</sequence>
<dbReference type="KEGG" id="nve:5513087"/>
<evidence type="ECO:0000256" key="7">
    <source>
        <dbReference type="PROSITE-ProRule" id="PRU00504"/>
    </source>
</evidence>
<dbReference type="FunFam" id="3.30.160.60:FF:002399">
    <property type="entry name" value="Predicted protein"/>
    <property type="match status" value="1"/>
</dbReference>
<dbReference type="PROSITE" id="PS51125">
    <property type="entry name" value="NHL"/>
    <property type="match status" value="4"/>
</dbReference>
<feature type="domain" description="B box-type" evidence="8">
    <location>
        <begin position="1"/>
        <end position="43"/>
    </location>
</feature>
<dbReference type="eggNOG" id="KOG2177">
    <property type="taxonomic scope" value="Eukaryota"/>
</dbReference>
<dbReference type="InterPro" id="IPR000315">
    <property type="entry name" value="Znf_B-box"/>
</dbReference>
<dbReference type="FunFam" id="2.60.40.10:FF:003412">
    <property type="match status" value="1"/>
</dbReference>
<proteinExistence type="predicted"/>
<feature type="repeat" description="NHL" evidence="7">
    <location>
        <begin position="485"/>
        <end position="526"/>
    </location>
</feature>
<dbReference type="SUPFAM" id="SSF57845">
    <property type="entry name" value="B-box zinc-binding domain"/>
    <property type="match status" value="1"/>
</dbReference>
<dbReference type="PANTHER" id="PTHR24104">
    <property type="entry name" value="E3 UBIQUITIN-PROTEIN LIGASE NHLRC1-RELATED"/>
    <property type="match status" value="1"/>
</dbReference>
<feature type="repeat" description="Filamin" evidence="6">
    <location>
        <begin position="266"/>
        <end position="369"/>
    </location>
</feature>
<feature type="domain" description="B box-type" evidence="8">
    <location>
        <begin position="56"/>
        <end position="99"/>
    </location>
</feature>
<dbReference type="SMART" id="SM00557">
    <property type="entry name" value="IG_FLMN"/>
    <property type="match status" value="1"/>
</dbReference>
<keyword evidence="1" id="KW-0479">Metal-binding</keyword>
<reference evidence="9 10" key="1">
    <citation type="journal article" date="2007" name="Science">
        <title>Sea anemone genome reveals ancestral eumetazoan gene repertoire and genomic organization.</title>
        <authorList>
            <person name="Putnam N.H."/>
            <person name="Srivastava M."/>
            <person name="Hellsten U."/>
            <person name="Dirks B."/>
            <person name="Chapman J."/>
            <person name="Salamov A."/>
            <person name="Terry A."/>
            <person name="Shapiro H."/>
            <person name="Lindquist E."/>
            <person name="Kapitonov V.V."/>
            <person name="Jurka J."/>
            <person name="Genikhovich G."/>
            <person name="Grigoriev I.V."/>
            <person name="Lucas S.M."/>
            <person name="Steele R.E."/>
            <person name="Finnerty J.R."/>
            <person name="Technau U."/>
            <person name="Martindale M.Q."/>
            <person name="Rokhsar D.S."/>
        </authorList>
    </citation>
    <scope>NUCLEOTIDE SEQUENCE [LARGE SCALE GENOMIC DNA]</scope>
    <source>
        <strain evidence="10">CH2 X CH6</strain>
    </source>
</reference>
<dbReference type="PANTHER" id="PTHR24104:SF48">
    <property type="entry name" value="PROTEIN WECH"/>
    <property type="match status" value="1"/>
</dbReference>
<name>A7S4N7_NEMVE</name>
<dbReference type="GO" id="GO:0043161">
    <property type="term" value="P:proteasome-mediated ubiquitin-dependent protein catabolic process"/>
    <property type="evidence" value="ECO:0000318"/>
    <property type="project" value="GO_Central"/>
</dbReference>
<dbReference type="GO" id="GO:0000209">
    <property type="term" value="P:protein polyubiquitination"/>
    <property type="evidence" value="ECO:0000318"/>
    <property type="project" value="GO_Central"/>
</dbReference>
<evidence type="ECO:0000256" key="2">
    <source>
        <dbReference type="ARBA" id="ARBA00022737"/>
    </source>
</evidence>
<evidence type="ECO:0000256" key="4">
    <source>
        <dbReference type="ARBA" id="ARBA00022833"/>
    </source>
</evidence>
<dbReference type="InterPro" id="IPR017868">
    <property type="entry name" value="Filamin/ABP280_repeat-like"/>
</dbReference>
<dbReference type="Gene3D" id="3.30.160.60">
    <property type="entry name" value="Classic Zinc Finger"/>
    <property type="match status" value="1"/>
</dbReference>
<gene>
    <name evidence="9" type="ORF">NEMVEDRAFT_v1g104612</name>
</gene>
<feature type="repeat" description="NHL" evidence="7">
    <location>
        <begin position="576"/>
        <end position="619"/>
    </location>
</feature>